<dbReference type="AlphaFoldDB" id="A0A5B0DVU0"/>
<dbReference type="OrthoDB" id="511700at2"/>
<comment type="caution">
    <text evidence="3">The sequence shown here is derived from an EMBL/GenBank/DDBJ whole genome shotgun (WGS) entry which is preliminary data.</text>
</comment>
<evidence type="ECO:0000259" key="2">
    <source>
        <dbReference type="Pfam" id="PF00345"/>
    </source>
</evidence>
<feature type="domain" description="Pili assembly chaperone N-terminal" evidence="2">
    <location>
        <begin position="26"/>
        <end position="140"/>
    </location>
</feature>
<dbReference type="RefSeq" id="WP_149299733.1">
    <property type="nucleotide sequence ID" value="NZ_VTWH01000002.1"/>
</dbReference>
<evidence type="ECO:0000313" key="4">
    <source>
        <dbReference type="Proteomes" id="UP000324738"/>
    </source>
</evidence>
<dbReference type="Gene3D" id="2.60.40.10">
    <property type="entry name" value="Immunoglobulins"/>
    <property type="match status" value="1"/>
</dbReference>
<protein>
    <submittedName>
        <fullName evidence="3">Molecular chaperone</fullName>
    </submittedName>
</protein>
<organism evidence="3 4">
    <name type="scientific">Aureimonas fodinaquatilis</name>
    <dbReference type="NCBI Taxonomy" id="2565783"/>
    <lineage>
        <taxon>Bacteria</taxon>
        <taxon>Pseudomonadati</taxon>
        <taxon>Pseudomonadota</taxon>
        <taxon>Alphaproteobacteria</taxon>
        <taxon>Hyphomicrobiales</taxon>
        <taxon>Aurantimonadaceae</taxon>
        <taxon>Aureimonas</taxon>
    </lineage>
</organism>
<dbReference type="GO" id="GO:0071555">
    <property type="term" value="P:cell wall organization"/>
    <property type="evidence" value="ECO:0007669"/>
    <property type="project" value="InterPro"/>
</dbReference>
<dbReference type="EMBL" id="VTWH01000002">
    <property type="protein sequence ID" value="KAA0970606.1"/>
    <property type="molecule type" value="Genomic_DNA"/>
</dbReference>
<evidence type="ECO:0000256" key="1">
    <source>
        <dbReference type="SAM" id="SignalP"/>
    </source>
</evidence>
<dbReference type="Proteomes" id="UP000324738">
    <property type="component" value="Unassembled WGS sequence"/>
</dbReference>
<dbReference type="PANTHER" id="PTHR30251">
    <property type="entry name" value="PILUS ASSEMBLY CHAPERONE"/>
    <property type="match status" value="1"/>
</dbReference>
<evidence type="ECO:0000313" key="3">
    <source>
        <dbReference type="EMBL" id="KAA0970606.1"/>
    </source>
</evidence>
<dbReference type="SUPFAM" id="SSF49354">
    <property type="entry name" value="PapD-like"/>
    <property type="match status" value="1"/>
</dbReference>
<dbReference type="Pfam" id="PF00345">
    <property type="entry name" value="PapD_N"/>
    <property type="match status" value="1"/>
</dbReference>
<dbReference type="InterPro" id="IPR016147">
    <property type="entry name" value="Pili_assmbl_chaperone_N"/>
</dbReference>
<keyword evidence="4" id="KW-1185">Reference proteome</keyword>
<gene>
    <name evidence="3" type="ORF">FPY71_08900</name>
</gene>
<proteinExistence type="predicted"/>
<sequence length="142" mass="15561">MFIRPITVLSAVLCIALPTLADASSIRVSPTRVELSGGDASTVRVRNEDRHPVSVQVRVFRSIPRGTGFQLEPTRDVVASPPITTLSPGAENLVRIVRVSRGPVDTRQTYRVLVDEVPDRRRMQPGTVAVVVRHSIPVVFSD</sequence>
<dbReference type="InterPro" id="IPR050643">
    <property type="entry name" value="Periplasmic_pilus_chap"/>
</dbReference>
<feature type="signal peptide" evidence="1">
    <location>
        <begin position="1"/>
        <end position="21"/>
    </location>
</feature>
<dbReference type="InterPro" id="IPR013783">
    <property type="entry name" value="Ig-like_fold"/>
</dbReference>
<dbReference type="InterPro" id="IPR008962">
    <property type="entry name" value="PapD-like_sf"/>
</dbReference>
<accession>A0A5B0DVU0</accession>
<name>A0A5B0DVU0_9HYPH</name>
<dbReference type="PANTHER" id="PTHR30251:SF4">
    <property type="entry name" value="SLR1668 PROTEIN"/>
    <property type="match status" value="1"/>
</dbReference>
<reference evidence="3 4" key="1">
    <citation type="submission" date="2019-08" db="EMBL/GenBank/DDBJ databases">
        <title>Aureimonas fodiniaquatilis sp. nov., isolated from a coal mine wastewater.</title>
        <authorList>
            <person name="Kim W."/>
        </authorList>
    </citation>
    <scope>NUCLEOTIDE SEQUENCE [LARGE SCALE GENOMIC DNA]</scope>
    <source>
        <strain evidence="3 4">CAU 1482</strain>
    </source>
</reference>
<dbReference type="GO" id="GO:0030288">
    <property type="term" value="C:outer membrane-bounded periplasmic space"/>
    <property type="evidence" value="ECO:0007669"/>
    <property type="project" value="InterPro"/>
</dbReference>
<feature type="chain" id="PRO_5022967952" evidence="1">
    <location>
        <begin position="22"/>
        <end position="142"/>
    </location>
</feature>
<keyword evidence="1" id="KW-0732">Signal</keyword>